<keyword evidence="1" id="KW-0472">Membrane</keyword>
<gene>
    <name evidence="3" type="ORF">DP107_07215</name>
</gene>
<keyword evidence="1" id="KW-1133">Transmembrane helix</keyword>
<evidence type="ECO:0000313" key="4">
    <source>
        <dbReference type="Proteomes" id="UP000319894"/>
    </source>
</evidence>
<name>A0A554NBJ5_9EURY</name>
<dbReference type="OrthoDB" id="270892at2157"/>
<proteinExistence type="predicted"/>
<keyword evidence="4" id="KW-1185">Reference proteome</keyword>
<dbReference type="InterPro" id="IPR043717">
    <property type="entry name" value="DUF5658"/>
</dbReference>
<comment type="caution">
    <text evidence="3">The sequence shown here is derived from an EMBL/GenBank/DDBJ whole genome shotgun (WGS) entry which is preliminary data.</text>
</comment>
<protein>
    <recommendedName>
        <fullName evidence="2">DUF5658 domain-containing protein</fullName>
    </recommendedName>
</protein>
<keyword evidence="1" id="KW-0812">Transmembrane</keyword>
<evidence type="ECO:0000259" key="2">
    <source>
        <dbReference type="Pfam" id="PF18902"/>
    </source>
</evidence>
<dbReference type="RefSeq" id="WP_144261470.1">
    <property type="nucleotide sequence ID" value="NZ_QMDX01000003.1"/>
</dbReference>
<evidence type="ECO:0000313" key="3">
    <source>
        <dbReference type="EMBL" id="TSD14752.1"/>
    </source>
</evidence>
<dbReference type="Pfam" id="PF18902">
    <property type="entry name" value="DUF5658"/>
    <property type="match status" value="1"/>
</dbReference>
<dbReference type="EMBL" id="QMDX01000003">
    <property type="protein sequence ID" value="TSD14752.1"/>
    <property type="molecule type" value="Genomic_DNA"/>
</dbReference>
<feature type="domain" description="DUF5658" evidence="2">
    <location>
        <begin position="21"/>
        <end position="107"/>
    </location>
</feature>
<sequence>MGEEGPVGWLSERVGLLWVAAVLLYGVGDTVATLVGLSTASVAEGGPVAGPALEAYGPAGLIGLKTVVIGGFFIVWRLAPTPGRVALPLALVVTGGTVTGWNLFVIGTS</sequence>
<feature type="transmembrane region" description="Helical" evidence="1">
    <location>
        <begin position="55"/>
        <end position="79"/>
    </location>
</feature>
<feature type="transmembrane region" description="Helical" evidence="1">
    <location>
        <begin position="85"/>
        <end position="106"/>
    </location>
</feature>
<organism evidence="3 4">
    <name type="scientific">Haloglomus irregulare</name>
    <dbReference type="NCBI Taxonomy" id="2234134"/>
    <lineage>
        <taxon>Archaea</taxon>
        <taxon>Methanobacteriati</taxon>
        <taxon>Methanobacteriota</taxon>
        <taxon>Stenosarchaea group</taxon>
        <taxon>Halobacteria</taxon>
        <taxon>Halobacteriales</taxon>
        <taxon>Natronomonadaceae</taxon>
        <taxon>Haloglomus</taxon>
    </lineage>
</organism>
<dbReference type="Proteomes" id="UP000319894">
    <property type="component" value="Unassembled WGS sequence"/>
</dbReference>
<reference evidence="3 4" key="1">
    <citation type="submission" date="2018-06" db="EMBL/GenBank/DDBJ databases">
        <title>Natronomonas sp. F16-60 a new haloarchaeon isolated from a solar saltern of Isla Cristina, Huelva, Spain.</title>
        <authorList>
            <person name="Duran-Viseras A."/>
            <person name="Sanchez-Porro C."/>
            <person name="Ventosa A."/>
        </authorList>
    </citation>
    <scope>NUCLEOTIDE SEQUENCE [LARGE SCALE GENOMIC DNA]</scope>
    <source>
        <strain evidence="3 4">F16-60</strain>
    </source>
</reference>
<accession>A0A554NBJ5</accession>
<dbReference type="AlphaFoldDB" id="A0A554NBJ5"/>
<feature type="transmembrane region" description="Helical" evidence="1">
    <location>
        <begin position="16"/>
        <end position="43"/>
    </location>
</feature>
<dbReference type="InParanoid" id="A0A554NBJ5"/>
<evidence type="ECO:0000256" key="1">
    <source>
        <dbReference type="SAM" id="Phobius"/>
    </source>
</evidence>